<sequence>MPYLIKKSTMLEMKSHWPQEFEATSSHRFRHPHDMQFGFSYSHYVINRHKLHPPTIEEIWTEYFDVNRNGVLDHLEMLTVASMADGVTTSETSIQKIKDCLQPPNAVKTIEKDTRDGKLEVSETLHPFITLDSLKKCKNVTEKLIDNVRRKKTYELMSEAEITFHMLSDNPAYALGQMLNTRARRTKFLCINDDMKNPSLKLHQLLHELFLAFWPNRSQFELPRHLQNRYLHIDEYYLAQQQVQKIYLGLLLVVVVLVSSIYWRDSIRIVGRQKVTRARTSSPSVLKRERIKADKSVIHKSSTSASSPRASRKSDADFVAKKME</sequence>
<dbReference type="GO" id="GO:0005794">
    <property type="term" value="C:Golgi apparatus"/>
    <property type="evidence" value="ECO:0007669"/>
    <property type="project" value="TreeGrafter"/>
</dbReference>
<feature type="compositionally biased region" description="Basic and acidic residues" evidence="2">
    <location>
        <begin position="312"/>
        <end position="324"/>
    </location>
</feature>
<feature type="domain" description="Stealth protein CR3 conserved region 3" evidence="4">
    <location>
        <begin position="1"/>
        <end position="46"/>
    </location>
</feature>
<organism evidence="6">
    <name type="scientific">Albugo laibachii Nc14</name>
    <dbReference type="NCBI Taxonomy" id="890382"/>
    <lineage>
        <taxon>Eukaryota</taxon>
        <taxon>Sar</taxon>
        <taxon>Stramenopiles</taxon>
        <taxon>Oomycota</taxon>
        <taxon>Peronosporomycetes</taxon>
        <taxon>Albuginales</taxon>
        <taxon>Albuginaceae</taxon>
        <taxon>Albugo</taxon>
    </lineage>
</organism>
<dbReference type="InterPro" id="IPR031356">
    <property type="entry name" value="Stealth_CR4"/>
</dbReference>
<dbReference type="HOGENOM" id="CLU_858971_0_0_1"/>
<reference evidence="6" key="2">
    <citation type="submission" date="2011-02" db="EMBL/GenBank/DDBJ databases">
        <authorList>
            <person name="MacLean D."/>
        </authorList>
    </citation>
    <scope>NUCLEOTIDE SEQUENCE</scope>
</reference>
<dbReference type="Pfam" id="PF17102">
    <property type="entry name" value="Stealth_CR3"/>
    <property type="match status" value="1"/>
</dbReference>
<keyword evidence="1 6" id="KW-0808">Transferase</keyword>
<dbReference type="AlphaFoldDB" id="F0WT88"/>
<dbReference type="EMBL" id="FR824291">
    <property type="protein sequence ID" value="CCA24576.1"/>
    <property type="molecule type" value="Genomic_DNA"/>
</dbReference>
<protein>
    <submittedName>
        <fullName evidence="6">Nacetylglucosamine1phosphotransferase subunits alpha/beta putative</fullName>
    </submittedName>
</protein>
<evidence type="ECO:0000259" key="5">
    <source>
        <dbReference type="Pfam" id="PF17103"/>
    </source>
</evidence>
<evidence type="ECO:0000256" key="2">
    <source>
        <dbReference type="SAM" id="MobiDB-lite"/>
    </source>
</evidence>
<name>F0WT88_9STRA</name>
<dbReference type="InterPro" id="IPR018247">
    <property type="entry name" value="EF_Hand_1_Ca_BS"/>
</dbReference>
<accession>F0WT88</accession>
<proteinExistence type="predicted"/>
<evidence type="ECO:0000313" key="6">
    <source>
        <dbReference type="EMBL" id="CCA24576.1"/>
    </source>
</evidence>
<keyword evidence="3" id="KW-0812">Transmembrane</keyword>
<keyword evidence="3" id="KW-1133">Transmembrane helix</keyword>
<dbReference type="InterPro" id="IPR031357">
    <property type="entry name" value="Stealth_CR3"/>
</dbReference>
<gene>
    <name evidence="6" type="primary">AlNc14C246G9573</name>
    <name evidence="6" type="ORF">ALNC14_107200</name>
</gene>
<evidence type="ECO:0000259" key="4">
    <source>
        <dbReference type="Pfam" id="PF17102"/>
    </source>
</evidence>
<dbReference type="PROSITE" id="PS00018">
    <property type="entry name" value="EF_HAND_1"/>
    <property type="match status" value="1"/>
</dbReference>
<dbReference type="GO" id="GO:0016740">
    <property type="term" value="F:transferase activity"/>
    <property type="evidence" value="ECO:0007669"/>
    <property type="project" value="UniProtKB-KW"/>
</dbReference>
<feature type="region of interest" description="Disordered" evidence="2">
    <location>
        <begin position="294"/>
        <end position="324"/>
    </location>
</feature>
<reference evidence="6" key="1">
    <citation type="journal article" date="2011" name="PLoS Biol.">
        <title>Gene gain and loss during evolution of obligate parasitism in the white rust pathogen of Arabidopsis thaliana.</title>
        <authorList>
            <person name="Kemen E."/>
            <person name="Gardiner A."/>
            <person name="Schultz-Larsen T."/>
            <person name="Kemen A.C."/>
            <person name="Balmuth A.L."/>
            <person name="Robert-Seilaniantz A."/>
            <person name="Bailey K."/>
            <person name="Holub E."/>
            <person name="Studholme D.J."/>
            <person name="Maclean D."/>
            <person name="Jones J.D."/>
        </authorList>
    </citation>
    <scope>NUCLEOTIDE SEQUENCE</scope>
</reference>
<dbReference type="Pfam" id="PF17103">
    <property type="entry name" value="Stealth_CR4"/>
    <property type="match status" value="1"/>
</dbReference>
<evidence type="ECO:0000256" key="3">
    <source>
        <dbReference type="SAM" id="Phobius"/>
    </source>
</evidence>
<dbReference type="PANTHER" id="PTHR24045">
    <property type="match status" value="1"/>
</dbReference>
<dbReference type="PANTHER" id="PTHR24045:SF0">
    <property type="entry name" value="N-ACETYLGLUCOSAMINE-1-PHOSPHOTRANSFERASE SUBUNITS ALPHA_BETA"/>
    <property type="match status" value="1"/>
</dbReference>
<feature type="transmembrane region" description="Helical" evidence="3">
    <location>
        <begin position="246"/>
        <end position="263"/>
    </location>
</feature>
<feature type="domain" description="Stealth protein CR4 conserved region 4" evidence="5">
    <location>
        <begin position="182"/>
        <end position="232"/>
    </location>
</feature>
<dbReference type="InterPro" id="IPR047141">
    <property type="entry name" value="Stealth"/>
</dbReference>
<evidence type="ECO:0000256" key="1">
    <source>
        <dbReference type="ARBA" id="ARBA00022679"/>
    </source>
</evidence>
<feature type="compositionally biased region" description="Low complexity" evidence="2">
    <location>
        <begin position="300"/>
        <end position="309"/>
    </location>
</feature>
<keyword evidence="3" id="KW-0472">Membrane</keyword>